<dbReference type="GO" id="GO:0030288">
    <property type="term" value="C:outer membrane-bounded periplasmic space"/>
    <property type="evidence" value="ECO:0007669"/>
    <property type="project" value="InterPro"/>
</dbReference>
<dbReference type="GO" id="GO:0030246">
    <property type="term" value="F:carbohydrate binding"/>
    <property type="evidence" value="ECO:0007669"/>
    <property type="project" value="TreeGrafter"/>
</dbReference>
<organism evidence="3 4">
    <name type="scientific">Caloramator quimbayensis</name>
    <dbReference type="NCBI Taxonomy" id="1147123"/>
    <lineage>
        <taxon>Bacteria</taxon>
        <taxon>Bacillati</taxon>
        <taxon>Bacillota</taxon>
        <taxon>Clostridia</taxon>
        <taxon>Eubacteriales</taxon>
        <taxon>Clostridiaceae</taxon>
        <taxon>Caloramator</taxon>
    </lineage>
</organism>
<gene>
    <name evidence="3" type="ORF">SAMN05443428_11548</name>
</gene>
<evidence type="ECO:0000256" key="2">
    <source>
        <dbReference type="SAM" id="SignalP"/>
    </source>
</evidence>
<dbReference type="AlphaFoldDB" id="A0A1T4XXX4"/>
<dbReference type="EMBL" id="FUYH01000015">
    <property type="protein sequence ID" value="SKA94068.1"/>
    <property type="molecule type" value="Genomic_DNA"/>
</dbReference>
<dbReference type="Gene3D" id="3.40.190.170">
    <property type="entry name" value="Bacterial extracellular solute-binding protein, family 7"/>
    <property type="match status" value="1"/>
</dbReference>
<dbReference type="InterPro" id="IPR004682">
    <property type="entry name" value="TRAP_DctP"/>
</dbReference>
<evidence type="ECO:0000313" key="3">
    <source>
        <dbReference type="EMBL" id="SKA94068.1"/>
    </source>
</evidence>
<reference evidence="4" key="1">
    <citation type="submission" date="2017-02" db="EMBL/GenBank/DDBJ databases">
        <authorList>
            <person name="Varghese N."/>
            <person name="Submissions S."/>
        </authorList>
    </citation>
    <scope>NUCLEOTIDE SEQUENCE [LARGE SCALE GENOMIC DNA]</scope>
    <source>
        <strain evidence="4">USBA 833</strain>
    </source>
</reference>
<accession>A0A1T4XXX4</accession>
<dbReference type="STRING" id="1147123.SAMN05443428_11548"/>
<dbReference type="GO" id="GO:0055085">
    <property type="term" value="P:transmembrane transport"/>
    <property type="evidence" value="ECO:0007669"/>
    <property type="project" value="InterPro"/>
</dbReference>
<dbReference type="OrthoDB" id="9815946at2"/>
<dbReference type="InterPro" id="IPR018389">
    <property type="entry name" value="DctP_fam"/>
</dbReference>
<dbReference type="NCBIfam" id="NF037995">
    <property type="entry name" value="TRAP_S1"/>
    <property type="match status" value="1"/>
</dbReference>
<evidence type="ECO:0000256" key="1">
    <source>
        <dbReference type="ARBA" id="ARBA00022729"/>
    </source>
</evidence>
<evidence type="ECO:0000313" key="4">
    <source>
        <dbReference type="Proteomes" id="UP000190105"/>
    </source>
</evidence>
<dbReference type="InterPro" id="IPR038404">
    <property type="entry name" value="TRAP_DctP_sf"/>
</dbReference>
<keyword evidence="3" id="KW-0675">Receptor</keyword>
<dbReference type="PROSITE" id="PS51257">
    <property type="entry name" value="PROKAR_LIPOPROTEIN"/>
    <property type="match status" value="1"/>
</dbReference>
<sequence>MKLKKLITIIMSLALISSFLGCSSKSTNNSTSNSNQEQKQIVLRLSDTHPDGFVTVRADKEFARLVEENSNGRIKVEVYPGGQLGDEKSVIEQVQFGAIDLVRTSISPLAEFDKELSALMLPYLYRDTEHMFRVLDGAIGEKIFKNLENYKFEGLCWFDAGSRNFYNTKKEVKKPDDLKGLKIRVQESKMMMDLVKALGASPTPMAYSEVYSALQTGVIDGAENNWASYLSSNHFEVAKYITTDEHTRVPEVIIMSKITWDKLSADDQKIIKDAAVKAGLYQRQEWQKDEEAAKNQLKDKGVKITTLESNSEFQDKVKVLYDEYGKEYKDLINEIINTK</sequence>
<dbReference type="SUPFAM" id="SSF53850">
    <property type="entry name" value="Periplasmic binding protein-like II"/>
    <property type="match status" value="1"/>
</dbReference>
<feature type="chain" id="PRO_5038512358" evidence="2">
    <location>
        <begin position="22"/>
        <end position="339"/>
    </location>
</feature>
<feature type="signal peptide" evidence="2">
    <location>
        <begin position="1"/>
        <end position="21"/>
    </location>
</feature>
<dbReference type="PIRSF" id="PIRSF006470">
    <property type="entry name" value="DctB"/>
    <property type="match status" value="1"/>
</dbReference>
<dbReference type="Pfam" id="PF03480">
    <property type="entry name" value="DctP"/>
    <property type="match status" value="1"/>
</dbReference>
<dbReference type="PANTHER" id="PTHR33376:SF2">
    <property type="entry name" value="DICARBOXYLATE-BINDING PERIPLASMIC PROTEIN"/>
    <property type="match status" value="1"/>
</dbReference>
<dbReference type="Proteomes" id="UP000190105">
    <property type="component" value="Unassembled WGS sequence"/>
</dbReference>
<proteinExistence type="predicted"/>
<dbReference type="PANTHER" id="PTHR33376">
    <property type="match status" value="1"/>
</dbReference>
<dbReference type="CDD" id="cd13671">
    <property type="entry name" value="PBP2_TRAP_SBP_like_3"/>
    <property type="match status" value="1"/>
</dbReference>
<dbReference type="NCBIfam" id="TIGR00787">
    <property type="entry name" value="dctP"/>
    <property type="match status" value="1"/>
</dbReference>
<keyword evidence="4" id="KW-1185">Reference proteome</keyword>
<name>A0A1T4XXX4_9CLOT</name>
<keyword evidence="1 2" id="KW-0732">Signal</keyword>
<dbReference type="RefSeq" id="WP_078697042.1">
    <property type="nucleotide sequence ID" value="NZ_FUYH01000015.1"/>
</dbReference>
<protein>
    <submittedName>
        <fullName evidence="3">Tripartite ATP-independent transporter solute receptor, DctP family</fullName>
    </submittedName>
</protein>